<proteinExistence type="predicted"/>
<accession>A0A9P3G6M6</accession>
<name>A0A9P3G6M6_9APHY</name>
<feature type="region of interest" description="Disordered" evidence="1">
    <location>
        <begin position="1"/>
        <end position="23"/>
    </location>
</feature>
<comment type="caution">
    <text evidence="2">The sequence shown here is derived from an EMBL/GenBank/DDBJ whole genome shotgun (WGS) entry which is preliminary data.</text>
</comment>
<reference evidence="2 3" key="1">
    <citation type="submission" date="2021-08" db="EMBL/GenBank/DDBJ databases">
        <title>Draft Genome Sequence of Phanerochaete sordida strain YK-624.</title>
        <authorList>
            <person name="Mori T."/>
            <person name="Dohra H."/>
            <person name="Suzuki T."/>
            <person name="Kawagishi H."/>
            <person name="Hirai H."/>
        </authorList>
    </citation>
    <scope>NUCLEOTIDE SEQUENCE [LARGE SCALE GENOMIC DNA]</scope>
    <source>
        <strain evidence="2 3">YK-624</strain>
    </source>
</reference>
<sequence>MCSNAPYRARNPGSSPHPGRHSSFLPFETGRPWNVGCDCLGTHRALSFSPSHSAVRGMLCAWAAHGDWSDDDENEDEPDHSVVWPGAGLAMRAQRDNPLY</sequence>
<dbReference type="AlphaFoldDB" id="A0A9P3G6M6"/>
<protein>
    <submittedName>
        <fullName evidence="2">Uncharacterized protein</fullName>
    </submittedName>
</protein>
<feature type="compositionally biased region" description="Acidic residues" evidence="1">
    <location>
        <begin position="69"/>
        <end position="78"/>
    </location>
</feature>
<dbReference type="Proteomes" id="UP000703269">
    <property type="component" value="Unassembled WGS sequence"/>
</dbReference>
<evidence type="ECO:0000256" key="1">
    <source>
        <dbReference type="SAM" id="MobiDB-lite"/>
    </source>
</evidence>
<keyword evidence="3" id="KW-1185">Reference proteome</keyword>
<feature type="compositionally biased region" description="Low complexity" evidence="1">
    <location>
        <begin position="12"/>
        <end position="23"/>
    </location>
</feature>
<dbReference type="EMBL" id="BPQB01000012">
    <property type="protein sequence ID" value="GJE89191.1"/>
    <property type="molecule type" value="Genomic_DNA"/>
</dbReference>
<evidence type="ECO:0000313" key="2">
    <source>
        <dbReference type="EMBL" id="GJE89191.1"/>
    </source>
</evidence>
<evidence type="ECO:0000313" key="3">
    <source>
        <dbReference type="Proteomes" id="UP000703269"/>
    </source>
</evidence>
<feature type="region of interest" description="Disordered" evidence="1">
    <location>
        <begin position="69"/>
        <end position="100"/>
    </location>
</feature>
<gene>
    <name evidence="2" type="ORF">PsYK624_052860</name>
</gene>
<organism evidence="2 3">
    <name type="scientific">Phanerochaete sordida</name>
    <dbReference type="NCBI Taxonomy" id="48140"/>
    <lineage>
        <taxon>Eukaryota</taxon>
        <taxon>Fungi</taxon>
        <taxon>Dikarya</taxon>
        <taxon>Basidiomycota</taxon>
        <taxon>Agaricomycotina</taxon>
        <taxon>Agaricomycetes</taxon>
        <taxon>Polyporales</taxon>
        <taxon>Phanerochaetaceae</taxon>
        <taxon>Phanerochaete</taxon>
    </lineage>
</organism>